<dbReference type="Proteomes" id="UP001367676">
    <property type="component" value="Unassembled WGS sequence"/>
</dbReference>
<dbReference type="InterPro" id="IPR006073">
    <property type="entry name" value="GTP-bd"/>
</dbReference>
<gene>
    <name evidence="2" type="ORF">V9T40_003572</name>
</gene>
<dbReference type="Gene3D" id="3.40.50.300">
    <property type="entry name" value="P-loop containing nucleotide triphosphate hydrolases"/>
    <property type="match status" value="1"/>
</dbReference>
<dbReference type="InterPro" id="IPR030378">
    <property type="entry name" value="G_CP_dom"/>
</dbReference>
<dbReference type="CDD" id="cd01855">
    <property type="entry name" value="YqeH"/>
    <property type="match status" value="1"/>
</dbReference>
<sequence length="726" mass="82118">MILCLPNSSFLIAKRSLFTTSVVCKRIPFYPKLISNEIIQHPRQELTEEDELLNNLKNKLVYNSLVSERNKQVRWRIRYENLKRKALERLAHTVPLSLKYMYDESLLNVDEFRAAFPTGSANEEKFNMVNEEDKDSSGSVNLPYSIVKDVQFISGSTETEQTETIKRSTNFISSKDVMSNNKVKMWMSDYEVFEEIDFDEVGGDMSEYGTADPNILPSKIPCGGCGAHLHCQSASIPGYLPKELFMRCSENDLRTIVCQRCTFLKNFNVALSVNVDPESYTKLLSSVQHKDALVIVMVDMLDFPCSIWPQLLKIIGKNKQIVLVGNKVDLIPGDSPGWLDHARKVLLKHFPGQANVVHVALISAKTGFGIEELISKIQSKWQGQGDVYLIGCTNVGKSSLFNALIQSDFCNTEAIDLIQRATVSPWPGTTLNLLKFPILKMNAWKSLVRTNRLKERQKQARAERYLEILQAKDDHAKVRKLPQIVGLIGNSFSKPKPASSENNFEMPTITSKLLKEDDRKVFDSNAPEFRKSKYCYDTPGVVHPDQIINFLTTEELMKTLPQKVIIPHMFSLYPKQSLLIGGLARIDMVECDAKMARIVVYASGKLPVTVCYTEYVEEVYNTLLGSKYFGVPCGDANRLEKWPPLKSVRDFDFVGGGLATSLGDIVLSSAGWISPVAAFNVNFTLRPFTPDGRGIYPRNPSLLRYTAKFRRRRMKNTPTYFMSHAF</sequence>
<accession>A0AAN9Y834</accession>
<dbReference type="PANTHER" id="PTHR46406:SF1">
    <property type="entry name" value="NITRIC OXIDE-ASSOCIATED PROTEIN 1"/>
    <property type="match status" value="1"/>
</dbReference>
<dbReference type="InterPro" id="IPR027417">
    <property type="entry name" value="P-loop_NTPase"/>
</dbReference>
<dbReference type="PANTHER" id="PTHR46406">
    <property type="entry name" value="NITRIC OXIDE-ASSOCIATED PROTEIN 1"/>
    <property type="match status" value="1"/>
</dbReference>
<organism evidence="2 3">
    <name type="scientific">Parthenolecanium corni</name>
    <dbReference type="NCBI Taxonomy" id="536013"/>
    <lineage>
        <taxon>Eukaryota</taxon>
        <taxon>Metazoa</taxon>
        <taxon>Ecdysozoa</taxon>
        <taxon>Arthropoda</taxon>
        <taxon>Hexapoda</taxon>
        <taxon>Insecta</taxon>
        <taxon>Pterygota</taxon>
        <taxon>Neoptera</taxon>
        <taxon>Paraneoptera</taxon>
        <taxon>Hemiptera</taxon>
        <taxon>Sternorrhyncha</taxon>
        <taxon>Coccoidea</taxon>
        <taxon>Coccidae</taxon>
        <taxon>Parthenolecanium</taxon>
    </lineage>
</organism>
<protein>
    <recommendedName>
        <fullName evidence="1">CP-type G domain-containing protein</fullName>
    </recommendedName>
</protein>
<keyword evidence="3" id="KW-1185">Reference proteome</keyword>
<reference evidence="2 3" key="1">
    <citation type="submission" date="2024-03" db="EMBL/GenBank/DDBJ databases">
        <title>Adaptation during the transition from Ophiocordyceps entomopathogen to insect associate is accompanied by gene loss and intensified selection.</title>
        <authorList>
            <person name="Ward C.M."/>
            <person name="Onetto C.A."/>
            <person name="Borneman A.R."/>
        </authorList>
    </citation>
    <scope>NUCLEOTIDE SEQUENCE [LARGE SCALE GENOMIC DNA]</scope>
    <source>
        <strain evidence="2">AWRI1</strain>
        <tissue evidence="2">Single Adult Female</tissue>
    </source>
</reference>
<evidence type="ECO:0000313" key="2">
    <source>
        <dbReference type="EMBL" id="KAK7603573.1"/>
    </source>
</evidence>
<dbReference type="EMBL" id="JBBCAQ010000006">
    <property type="protein sequence ID" value="KAK7603573.1"/>
    <property type="molecule type" value="Genomic_DNA"/>
</dbReference>
<feature type="domain" description="CP-type G" evidence="1">
    <location>
        <begin position="281"/>
        <end position="544"/>
    </location>
</feature>
<dbReference type="GO" id="GO:0005525">
    <property type="term" value="F:GTP binding"/>
    <property type="evidence" value="ECO:0007669"/>
    <property type="project" value="InterPro"/>
</dbReference>
<proteinExistence type="predicted"/>
<comment type="caution">
    <text evidence="2">The sequence shown here is derived from an EMBL/GenBank/DDBJ whole genome shotgun (WGS) entry which is preliminary data.</text>
</comment>
<dbReference type="PROSITE" id="PS51721">
    <property type="entry name" value="G_CP"/>
    <property type="match status" value="1"/>
</dbReference>
<dbReference type="AlphaFoldDB" id="A0AAN9Y834"/>
<name>A0AAN9Y834_9HEMI</name>
<dbReference type="SUPFAM" id="SSF52540">
    <property type="entry name" value="P-loop containing nucleoside triphosphate hydrolases"/>
    <property type="match status" value="1"/>
</dbReference>
<evidence type="ECO:0000259" key="1">
    <source>
        <dbReference type="PROSITE" id="PS51721"/>
    </source>
</evidence>
<dbReference type="InterPro" id="IPR052807">
    <property type="entry name" value="Mito_transl_resp_regulator"/>
</dbReference>
<evidence type="ECO:0000313" key="3">
    <source>
        <dbReference type="Proteomes" id="UP001367676"/>
    </source>
</evidence>
<dbReference type="Pfam" id="PF01926">
    <property type="entry name" value="MMR_HSR1"/>
    <property type="match status" value="1"/>
</dbReference>